<evidence type="ECO:0000313" key="2">
    <source>
        <dbReference type="Proteomes" id="UP000000611"/>
    </source>
</evidence>
<gene>
    <name evidence="1" type="ordered locus">BDU_1063</name>
</gene>
<protein>
    <submittedName>
        <fullName evidence="1">Viral A-type inclusion protein repeat</fullName>
    </submittedName>
</protein>
<dbReference type="EMBL" id="CP000979">
    <property type="protein sequence ID" value="ACH93859.1"/>
    <property type="molecule type" value="Genomic_DNA"/>
</dbReference>
<dbReference type="HOGENOM" id="CLU_784509_0_0_12"/>
<geneLocation type="plasmid" evidence="1 2">
    <name>pl165</name>
</geneLocation>
<keyword evidence="2" id="KW-1185">Reference proteome</keyword>
<dbReference type="AlphaFoldDB" id="B5RNC3"/>
<dbReference type="OrthoDB" id="351117at2"/>
<reference evidence="1 2" key="1">
    <citation type="journal article" date="2008" name="PLoS Genet.">
        <title>The genome of Borrelia recurrentis, the agent of deadly louse-borne relapsing fever, is a degraded subset of tick-borne Borrelia duttonii.</title>
        <authorList>
            <person name="Lescot M."/>
            <person name="Audic S."/>
            <person name="Robert C."/>
            <person name="Nguyen T.T."/>
            <person name="Blanc G."/>
            <person name="Cutler S.J."/>
            <person name="Wincker P."/>
            <person name="Couloux A."/>
            <person name="Claverie J.-M."/>
            <person name="Raoult D."/>
            <person name="Drancourt M."/>
        </authorList>
    </citation>
    <scope>NUCLEOTIDE SEQUENCE [LARGE SCALE GENOMIC DNA]</scope>
    <source>
        <strain evidence="1 2">Ly</strain>
    </source>
</reference>
<name>B5RNC3_BORDL</name>
<sequence length="353" mass="40798">MKILGLIFYLLCVMNMISCRYWSLEERMDKDFNQKDEVGGTRNLKKVDKLNQSEVTNLSFISSDLWDEIFNHPEDSVKSSDDGEQIVFPENEFDFQLDIEKQQRIDDFQTNDAREGVNGGDEIDKDNLEKTDRVDGNKILEEREVEFRDNFENDDSDLGGEGKVYDSLLEKVQTYKAKFLNERDQFYLTKLFSNIPFDKISSDFSFEEEQDKVYAGLGYNVGLIARLGNLFDKLLLTNISNGILEVFDDVLSVLSELSQYPKDSLELLNEEILANIRERDIDIKRISDALDNIVQLKEELVEDIRDNIESLGSIDDESEIISLLQKDFGEGKYKMKISVLREFAMLISNLVIN</sequence>
<dbReference type="KEGG" id="bdu:BDU_1063"/>
<evidence type="ECO:0000313" key="1">
    <source>
        <dbReference type="EMBL" id="ACH93859.1"/>
    </source>
</evidence>
<organism evidence="1 2">
    <name type="scientific">Borrelia duttonii (strain Ly)</name>
    <dbReference type="NCBI Taxonomy" id="412419"/>
    <lineage>
        <taxon>Bacteria</taxon>
        <taxon>Pseudomonadati</taxon>
        <taxon>Spirochaetota</taxon>
        <taxon>Spirochaetia</taxon>
        <taxon>Spirochaetales</taxon>
        <taxon>Borreliaceae</taxon>
        <taxon>Borrelia</taxon>
    </lineage>
</organism>
<dbReference type="Proteomes" id="UP000000611">
    <property type="component" value="Plasmid pl165"/>
</dbReference>
<proteinExistence type="predicted"/>
<accession>B5RNC3</accession>
<keyword evidence="1" id="KW-0614">Plasmid</keyword>